<accession>A0A917UW47</accession>
<keyword evidence="5" id="KW-1133">Transmembrane helix</keyword>
<dbReference type="Pfam" id="PF01734">
    <property type="entry name" value="Patatin"/>
    <property type="match status" value="1"/>
</dbReference>
<reference evidence="7" key="1">
    <citation type="journal article" date="2014" name="Int. J. Syst. Evol. Microbiol.">
        <title>Complete genome sequence of Corynebacterium casei LMG S-19264T (=DSM 44701T), isolated from a smear-ripened cheese.</title>
        <authorList>
            <consortium name="US DOE Joint Genome Institute (JGI-PGF)"/>
            <person name="Walter F."/>
            <person name="Albersmeier A."/>
            <person name="Kalinowski J."/>
            <person name="Ruckert C."/>
        </authorList>
    </citation>
    <scope>NUCLEOTIDE SEQUENCE</scope>
    <source>
        <strain evidence="7">CGMCC 1.8984</strain>
    </source>
</reference>
<protein>
    <submittedName>
        <fullName evidence="7">Patatin</fullName>
    </submittedName>
</protein>
<reference evidence="7" key="2">
    <citation type="submission" date="2020-09" db="EMBL/GenBank/DDBJ databases">
        <authorList>
            <person name="Sun Q."/>
            <person name="Zhou Y."/>
        </authorList>
    </citation>
    <scope>NUCLEOTIDE SEQUENCE</scope>
    <source>
        <strain evidence="7">CGMCC 1.8984</strain>
    </source>
</reference>
<dbReference type="PROSITE" id="PS51635">
    <property type="entry name" value="PNPLA"/>
    <property type="match status" value="1"/>
</dbReference>
<dbReference type="GO" id="GO:0016787">
    <property type="term" value="F:hydrolase activity"/>
    <property type="evidence" value="ECO:0007669"/>
    <property type="project" value="UniProtKB-UniRule"/>
</dbReference>
<dbReference type="AlphaFoldDB" id="A0A917UW47"/>
<feature type="short sequence motif" description="GXGXXG" evidence="4">
    <location>
        <begin position="12"/>
        <end position="17"/>
    </location>
</feature>
<dbReference type="InterPro" id="IPR002641">
    <property type="entry name" value="PNPLA_dom"/>
</dbReference>
<dbReference type="PANTHER" id="PTHR14226">
    <property type="entry name" value="NEUROPATHY TARGET ESTERASE/SWISS CHEESE D.MELANOGASTER"/>
    <property type="match status" value="1"/>
</dbReference>
<sequence length="248" mass="26091">MLDPTLGLALGGGGALGAAHVGVLKALGERRLRPGIVAGTSAGSLVGAAYAAGLPVVRIERLVRRATWSTFGRLTPSLRLGLLDSSALLDTIGELGGEPLIEDLPRQFAAIATDLRTRQQIVFNEGPLGPALRASIAVPGLFAPVITPDRVLVDGGLAANLPIGAARSLGATRVIAVRLRPEWERVPVVRSAESIARMEHDPDVLMIRPDLSGMSQWSRDDVPKLIDAGYRAAAQALDETRAREDNVA</sequence>
<keyword evidence="1 4" id="KW-0378">Hydrolase</keyword>
<dbReference type="PANTHER" id="PTHR14226:SF76">
    <property type="entry name" value="NTE FAMILY PROTEIN RSSA"/>
    <property type="match status" value="1"/>
</dbReference>
<gene>
    <name evidence="7" type="ORF">GCM10011372_30250</name>
</gene>
<feature type="transmembrane region" description="Helical" evidence="5">
    <location>
        <begin position="6"/>
        <end position="24"/>
    </location>
</feature>
<dbReference type="EMBL" id="BMMD01000020">
    <property type="protein sequence ID" value="GGJ89608.1"/>
    <property type="molecule type" value="Genomic_DNA"/>
</dbReference>
<feature type="active site" description="Proton acceptor" evidence="4">
    <location>
        <position position="154"/>
    </location>
</feature>
<feature type="short sequence motif" description="DGA/G" evidence="4">
    <location>
        <begin position="154"/>
        <end position="156"/>
    </location>
</feature>
<keyword evidence="8" id="KW-1185">Reference proteome</keyword>
<keyword evidence="5" id="KW-0472">Membrane</keyword>
<keyword evidence="3 4" id="KW-0443">Lipid metabolism</keyword>
<evidence type="ECO:0000256" key="4">
    <source>
        <dbReference type="PROSITE-ProRule" id="PRU01161"/>
    </source>
</evidence>
<evidence type="ECO:0000256" key="1">
    <source>
        <dbReference type="ARBA" id="ARBA00022801"/>
    </source>
</evidence>
<dbReference type="SUPFAM" id="SSF52151">
    <property type="entry name" value="FabD/lysophospholipase-like"/>
    <property type="match status" value="1"/>
</dbReference>
<dbReference type="InterPro" id="IPR050301">
    <property type="entry name" value="NTE"/>
</dbReference>
<dbReference type="GO" id="GO:0016042">
    <property type="term" value="P:lipid catabolic process"/>
    <property type="evidence" value="ECO:0007669"/>
    <property type="project" value="UniProtKB-UniRule"/>
</dbReference>
<dbReference type="InterPro" id="IPR016035">
    <property type="entry name" value="Acyl_Trfase/lysoPLipase"/>
</dbReference>
<feature type="active site" description="Nucleophile" evidence="4">
    <location>
        <position position="41"/>
    </location>
</feature>
<feature type="domain" description="PNPLA" evidence="6">
    <location>
        <begin position="8"/>
        <end position="167"/>
    </location>
</feature>
<proteinExistence type="predicted"/>
<keyword evidence="2 4" id="KW-0442">Lipid degradation</keyword>
<keyword evidence="5" id="KW-0812">Transmembrane</keyword>
<evidence type="ECO:0000256" key="2">
    <source>
        <dbReference type="ARBA" id="ARBA00022963"/>
    </source>
</evidence>
<organism evidence="7 8">
    <name type="scientific">Agromyces bauzanensis</name>
    <dbReference type="NCBI Taxonomy" id="1308924"/>
    <lineage>
        <taxon>Bacteria</taxon>
        <taxon>Bacillati</taxon>
        <taxon>Actinomycetota</taxon>
        <taxon>Actinomycetes</taxon>
        <taxon>Micrococcales</taxon>
        <taxon>Microbacteriaceae</taxon>
        <taxon>Agromyces</taxon>
    </lineage>
</organism>
<evidence type="ECO:0000256" key="3">
    <source>
        <dbReference type="ARBA" id="ARBA00023098"/>
    </source>
</evidence>
<dbReference type="RefSeq" id="WP_188744243.1">
    <property type="nucleotide sequence ID" value="NZ_BAABFW010000014.1"/>
</dbReference>
<dbReference type="Proteomes" id="UP000636956">
    <property type="component" value="Unassembled WGS sequence"/>
</dbReference>
<dbReference type="Gene3D" id="3.40.1090.10">
    <property type="entry name" value="Cytosolic phospholipase A2 catalytic domain"/>
    <property type="match status" value="2"/>
</dbReference>
<feature type="short sequence motif" description="GXSXG" evidence="4">
    <location>
        <begin position="39"/>
        <end position="43"/>
    </location>
</feature>
<evidence type="ECO:0000259" key="6">
    <source>
        <dbReference type="PROSITE" id="PS51635"/>
    </source>
</evidence>
<evidence type="ECO:0000313" key="8">
    <source>
        <dbReference type="Proteomes" id="UP000636956"/>
    </source>
</evidence>
<evidence type="ECO:0000313" key="7">
    <source>
        <dbReference type="EMBL" id="GGJ89608.1"/>
    </source>
</evidence>
<evidence type="ECO:0000256" key="5">
    <source>
        <dbReference type="SAM" id="Phobius"/>
    </source>
</evidence>
<comment type="caution">
    <text evidence="7">The sequence shown here is derived from an EMBL/GenBank/DDBJ whole genome shotgun (WGS) entry which is preliminary data.</text>
</comment>
<feature type="transmembrane region" description="Helical" evidence="5">
    <location>
        <begin position="36"/>
        <end position="57"/>
    </location>
</feature>
<name>A0A917UW47_9MICO</name>